<gene>
    <name evidence="1" type="ORF">EG352_20805</name>
</gene>
<name>A0AAD0YZQ5_CHRID</name>
<evidence type="ECO:0000313" key="1">
    <source>
        <dbReference type="EMBL" id="AZB20013.1"/>
    </source>
</evidence>
<protein>
    <submittedName>
        <fullName evidence="1">Uncharacterized protein</fullName>
    </submittedName>
</protein>
<dbReference type="AlphaFoldDB" id="A0AAD0YZQ5"/>
<proteinExistence type="predicted"/>
<sequence>MDGYLVALCELLVTACYLWQVNDVGKTAVFHFQRSILHFSKKSKPVKGYFKWNNPRSVVLFLKVHT</sequence>
<accession>A0AAD0YZQ5</accession>
<dbReference type="Proteomes" id="UP000269015">
    <property type="component" value="Chromosome"/>
</dbReference>
<evidence type="ECO:0000313" key="2">
    <source>
        <dbReference type="Proteomes" id="UP000269015"/>
    </source>
</evidence>
<organism evidence="1 2">
    <name type="scientific">Chryseobacterium indologenes</name>
    <name type="common">Flavobacterium indologenes</name>
    <dbReference type="NCBI Taxonomy" id="253"/>
    <lineage>
        <taxon>Bacteria</taxon>
        <taxon>Pseudomonadati</taxon>
        <taxon>Bacteroidota</taxon>
        <taxon>Flavobacteriia</taxon>
        <taxon>Flavobacteriales</taxon>
        <taxon>Weeksellaceae</taxon>
        <taxon>Chryseobacterium group</taxon>
        <taxon>Chryseobacterium</taxon>
    </lineage>
</organism>
<reference evidence="1 2" key="1">
    <citation type="submission" date="2018-11" db="EMBL/GenBank/DDBJ databases">
        <title>Proposal to divide the Flavobacteriaceae and reorganize its genera based on Amino Acid Identity values calculated from whole genome sequences.</title>
        <authorList>
            <person name="Nicholson A.C."/>
            <person name="Gulvik C.A."/>
            <person name="Whitney A.M."/>
            <person name="Humrighouse B.W."/>
            <person name="Bell M."/>
            <person name="Holmes B."/>
            <person name="Steigerwalt A.G."/>
            <person name="Villarma A."/>
            <person name="Sheth M."/>
            <person name="Batra D."/>
            <person name="Pryor J."/>
            <person name="Bernardet J.-F."/>
            <person name="Hugo C."/>
            <person name="Kampfer P."/>
            <person name="Newman J."/>
            <person name="McQuiston J.R."/>
        </authorList>
    </citation>
    <scope>NUCLEOTIDE SEQUENCE [LARGE SCALE GENOMIC DNA]</scope>
    <source>
        <strain evidence="1 2">H5559</strain>
    </source>
</reference>
<dbReference type="EMBL" id="CP033930">
    <property type="protein sequence ID" value="AZB20013.1"/>
    <property type="molecule type" value="Genomic_DNA"/>
</dbReference>
<dbReference type="KEGG" id="cio:CEQ15_00565"/>